<keyword evidence="8" id="KW-0256">Endoplasmic reticulum</keyword>
<sequence length="173" mass="19164">MLSKNGIPFCGGSLIGQMWIITAAHCLHPPYDPDNPNLSNFQHINITSFKVILGDMVIVSGWGKQFLHSIPETLMEIEIPIVDHDKCKHVYSQLGRQVTDDMICAGLKQGGSDACQGDSGGPMVALDNKKNRWFLVGTVSWGDGCGEDNRYGVYSDVRKSLEWIHNVTKVKNF</sequence>
<keyword evidence="4" id="KW-0964">Secreted</keyword>
<name>A0A401SCD1_CHIPU</name>
<dbReference type="GO" id="GO:0007596">
    <property type="term" value="P:blood coagulation"/>
    <property type="evidence" value="ECO:0007669"/>
    <property type="project" value="UniProtKB-KW"/>
</dbReference>
<evidence type="ECO:0000256" key="3">
    <source>
        <dbReference type="ARBA" id="ARBA00004613"/>
    </source>
</evidence>
<keyword evidence="10" id="KW-0333">Golgi apparatus</keyword>
<dbReference type="GO" id="GO:0006508">
    <property type="term" value="P:proteolysis"/>
    <property type="evidence" value="ECO:0007669"/>
    <property type="project" value="UniProtKB-KW"/>
</dbReference>
<dbReference type="InterPro" id="IPR018114">
    <property type="entry name" value="TRYPSIN_HIS"/>
</dbReference>
<evidence type="ECO:0000256" key="19">
    <source>
        <dbReference type="ARBA" id="ARBA00042403"/>
    </source>
</evidence>
<evidence type="ECO:0000256" key="1">
    <source>
        <dbReference type="ARBA" id="ARBA00004240"/>
    </source>
</evidence>
<dbReference type="GO" id="GO:0005794">
    <property type="term" value="C:Golgi apparatus"/>
    <property type="evidence" value="ECO:0007669"/>
    <property type="project" value="UniProtKB-SubCell"/>
</dbReference>
<dbReference type="EMBL" id="BEZZ01000187">
    <property type="protein sequence ID" value="GCC28003.1"/>
    <property type="molecule type" value="Genomic_DNA"/>
</dbReference>
<evidence type="ECO:0000256" key="12">
    <source>
        <dbReference type="ARBA" id="ARBA00023157"/>
    </source>
</evidence>
<dbReference type="InterPro" id="IPR009003">
    <property type="entry name" value="Peptidase_S1_PA"/>
</dbReference>
<dbReference type="PROSITE" id="PS00135">
    <property type="entry name" value="TRYPSIN_SER"/>
    <property type="match status" value="1"/>
</dbReference>
<keyword evidence="5 21" id="KW-0645">Protease</keyword>
<evidence type="ECO:0000256" key="16">
    <source>
        <dbReference type="ARBA" id="ARBA00038995"/>
    </source>
</evidence>
<gene>
    <name evidence="23" type="ORF">chiPu_0006429</name>
</gene>
<comment type="function">
    <text evidence="15">Protein C is a vitamin K-dependent serine protease that regulates blood coagulation by inactivating factors Va and VIIIa in the presence of calcium ions and phospholipids. Exerts a protective effect on the endothelial cell barrier function.</text>
</comment>
<evidence type="ECO:0000256" key="5">
    <source>
        <dbReference type="ARBA" id="ARBA00022670"/>
    </source>
</evidence>
<dbReference type="PANTHER" id="PTHR24264:SF65">
    <property type="entry name" value="SRCR DOMAIN-CONTAINING PROTEIN"/>
    <property type="match status" value="1"/>
</dbReference>
<evidence type="ECO:0000256" key="8">
    <source>
        <dbReference type="ARBA" id="ARBA00022824"/>
    </source>
</evidence>
<evidence type="ECO:0000256" key="6">
    <source>
        <dbReference type="ARBA" id="ARBA00022696"/>
    </source>
</evidence>
<dbReference type="AlphaFoldDB" id="A0A401SCD1"/>
<dbReference type="EC" id="3.4.21.69" evidence="16"/>
<evidence type="ECO:0000313" key="24">
    <source>
        <dbReference type="Proteomes" id="UP000287033"/>
    </source>
</evidence>
<dbReference type="InterPro" id="IPR043504">
    <property type="entry name" value="Peptidase_S1_PA_chymotrypsin"/>
</dbReference>
<evidence type="ECO:0000256" key="7">
    <source>
        <dbReference type="ARBA" id="ARBA00022801"/>
    </source>
</evidence>
<evidence type="ECO:0000313" key="23">
    <source>
        <dbReference type="EMBL" id="GCC28003.1"/>
    </source>
</evidence>
<comment type="caution">
    <text evidence="23">The sequence shown here is derived from an EMBL/GenBank/DDBJ whole genome shotgun (WGS) entry which is preliminary data.</text>
</comment>
<dbReference type="CDD" id="cd00190">
    <property type="entry name" value="Tryp_SPc"/>
    <property type="match status" value="1"/>
</dbReference>
<evidence type="ECO:0000256" key="13">
    <source>
        <dbReference type="ARBA" id="ARBA00023180"/>
    </source>
</evidence>
<dbReference type="SMART" id="SM00020">
    <property type="entry name" value="Tryp_SPc"/>
    <property type="match status" value="1"/>
</dbReference>
<proteinExistence type="predicted"/>
<keyword evidence="24" id="KW-1185">Reference proteome</keyword>
<keyword evidence="6" id="KW-0356">Hemostasis</keyword>
<evidence type="ECO:0000259" key="22">
    <source>
        <dbReference type="PROSITE" id="PS50240"/>
    </source>
</evidence>
<comment type="subcellular location">
    <subcellularLocation>
        <location evidence="1">Endoplasmic reticulum</location>
    </subcellularLocation>
    <subcellularLocation>
        <location evidence="2">Golgi apparatus</location>
    </subcellularLocation>
    <subcellularLocation>
        <location evidence="3">Secreted</location>
    </subcellularLocation>
</comment>
<organism evidence="23 24">
    <name type="scientific">Chiloscyllium punctatum</name>
    <name type="common">Brownbanded bambooshark</name>
    <name type="synonym">Hemiscyllium punctatum</name>
    <dbReference type="NCBI Taxonomy" id="137246"/>
    <lineage>
        <taxon>Eukaryota</taxon>
        <taxon>Metazoa</taxon>
        <taxon>Chordata</taxon>
        <taxon>Craniata</taxon>
        <taxon>Vertebrata</taxon>
        <taxon>Chondrichthyes</taxon>
        <taxon>Elasmobranchii</taxon>
        <taxon>Galeomorphii</taxon>
        <taxon>Galeoidea</taxon>
        <taxon>Orectolobiformes</taxon>
        <taxon>Hemiscylliidae</taxon>
        <taxon>Chiloscyllium</taxon>
    </lineage>
</organism>
<keyword evidence="13" id="KW-0325">Glycoprotein</keyword>
<evidence type="ECO:0000256" key="4">
    <source>
        <dbReference type="ARBA" id="ARBA00022525"/>
    </source>
</evidence>
<evidence type="ECO:0000256" key="17">
    <source>
        <dbReference type="ARBA" id="ARBA00040219"/>
    </source>
</evidence>
<dbReference type="FunFam" id="2.40.10.10:FF:000011">
    <property type="entry name" value="Coagulation factor X"/>
    <property type="match status" value="1"/>
</dbReference>
<evidence type="ECO:0000256" key="21">
    <source>
        <dbReference type="RuleBase" id="RU363034"/>
    </source>
</evidence>
<dbReference type="OMA" id="LISTRWI"/>
<dbReference type="PANTHER" id="PTHR24264">
    <property type="entry name" value="TRYPSIN-RELATED"/>
    <property type="match status" value="1"/>
</dbReference>
<evidence type="ECO:0000256" key="18">
    <source>
        <dbReference type="ARBA" id="ARBA00041306"/>
    </source>
</evidence>
<dbReference type="GO" id="GO:0005615">
    <property type="term" value="C:extracellular space"/>
    <property type="evidence" value="ECO:0007669"/>
    <property type="project" value="TreeGrafter"/>
</dbReference>
<dbReference type="SUPFAM" id="SSF50494">
    <property type="entry name" value="Trypsin-like serine proteases"/>
    <property type="match status" value="1"/>
</dbReference>
<feature type="domain" description="Peptidase S1" evidence="22">
    <location>
        <begin position="1"/>
        <end position="169"/>
    </location>
</feature>
<comment type="catalytic activity">
    <reaction evidence="14">
        <text>Degradation of blood coagulation factors Va and VIIIa.</text>
        <dbReference type="EC" id="3.4.21.69"/>
    </reaction>
</comment>
<evidence type="ECO:0000256" key="9">
    <source>
        <dbReference type="ARBA" id="ARBA00022825"/>
    </source>
</evidence>
<dbReference type="InterPro" id="IPR001314">
    <property type="entry name" value="Peptidase_S1A"/>
</dbReference>
<dbReference type="InterPro" id="IPR001254">
    <property type="entry name" value="Trypsin_dom"/>
</dbReference>
<dbReference type="InterPro" id="IPR033116">
    <property type="entry name" value="TRYPSIN_SER"/>
</dbReference>
<dbReference type="PROSITE" id="PS50240">
    <property type="entry name" value="TRYPSIN_DOM"/>
    <property type="match status" value="1"/>
</dbReference>
<keyword evidence="7 21" id="KW-0378">Hydrolase</keyword>
<dbReference type="Gene3D" id="2.40.10.10">
    <property type="entry name" value="Trypsin-like serine proteases"/>
    <property type="match status" value="2"/>
</dbReference>
<evidence type="ECO:0000256" key="11">
    <source>
        <dbReference type="ARBA" id="ARBA00023084"/>
    </source>
</evidence>
<dbReference type="Pfam" id="PF00089">
    <property type="entry name" value="Trypsin"/>
    <property type="match status" value="2"/>
</dbReference>
<dbReference type="InterPro" id="IPR050127">
    <property type="entry name" value="Serine_Proteases_S1"/>
</dbReference>
<evidence type="ECO:0000256" key="15">
    <source>
        <dbReference type="ARBA" id="ARBA00037553"/>
    </source>
</evidence>
<accession>A0A401SCD1</accession>
<reference evidence="23 24" key="1">
    <citation type="journal article" date="2018" name="Nat. Ecol. Evol.">
        <title>Shark genomes provide insights into elasmobranch evolution and the origin of vertebrates.</title>
        <authorList>
            <person name="Hara Y"/>
            <person name="Yamaguchi K"/>
            <person name="Onimaru K"/>
            <person name="Kadota M"/>
            <person name="Koyanagi M"/>
            <person name="Keeley SD"/>
            <person name="Tatsumi K"/>
            <person name="Tanaka K"/>
            <person name="Motone F"/>
            <person name="Kageyama Y"/>
            <person name="Nozu R"/>
            <person name="Adachi N"/>
            <person name="Nishimura O"/>
            <person name="Nakagawa R"/>
            <person name="Tanegashima C"/>
            <person name="Kiyatake I"/>
            <person name="Matsumoto R"/>
            <person name="Murakumo K"/>
            <person name="Nishida K"/>
            <person name="Terakita A"/>
            <person name="Kuratani S"/>
            <person name="Sato K"/>
            <person name="Hyodo S Kuraku.S."/>
        </authorList>
    </citation>
    <scope>NUCLEOTIDE SEQUENCE [LARGE SCALE GENOMIC DNA]</scope>
</reference>
<evidence type="ECO:0000256" key="14">
    <source>
        <dbReference type="ARBA" id="ARBA00036045"/>
    </source>
</evidence>
<dbReference type="STRING" id="137246.A0A401SCD1"/>
<dbReference type="Proteomes" id="UP000287033">
    <property type="component" value="Unassembled WGS sequence"/>
</dbReference>
<evidence type="ECO:0000256" key="10">
    <source>
        <dbReference type="ARBA" id="ARBA00023034"/>
    </source>
</evidence>
<dbReference type="OrthoDB" id="414661at2759"/>
<dbReference type="PRINTS" id="PR00722">
    <property type="entry name" value="CHYMOTRYPSIN"/>
</dbReference>
<keyword evidence="11" id="KW-0094">Blood coagulation</keyword>
<keyword evidence="9 21" id="KW-0720">Serine protease</keyword>
<dbReference type="GO" id="GO:0004252">
    <property type="term" value="F:serine-type endopeptidase activity"/>
    <property type="evidence" value="ECO:0007669"/>
    <property type="project" value="UniProtKB-EC"/>
</dbReference>
<dbReference type="GO" id="GO:0005783">
    <property type="term" value="C:endoplasmic reticulum"/>
    <property type="evidence" value="ECO:0007669"/>
    <property type="project" value="UniProtKB-SubCell"/>
</dbReference>
<evidence type="ECO:0000256" key="2">
    <source>
        <dbReference type="ARBA" id="ARBA00004555"/>
    </source>
</evidence>
<keyword evidence="12" id="KW-1015">Disulfide bond</keyword>
<evidence type="ECO:0000256" key="20">
    <source>
        <dbReference type="ARBA" id="ARBA00042906"/>
    </source>
</evidence>
<dbReference type="PROSITE" id="PS00134">
    <property type="entry name" value="TRYPSIN_HIS"/>
    <property type="match status" value="1"/>
</dbReference>
<protein>
    <recommendedName>
        <fullName evidence="17">Vitamin K-dependent protein C</fullName>
        <ecNumber evidence="16">3.4.21.69</ecNumber>
    </recommendedName>
    <alternativeName>
        <fullName evidence="20">Anticoagulant protein C</fullName>
    </alternativeName>
    <alternativeName>
        <fullName evidence="18">Autoprothrombin IIA</fullName>
    </alternativeName>
    <alternativeName>
        <fullName evidence="19">Blood coagulation factor XIV</fullName>
    </alternativeName>
</protein>